<sequence>MNSSAQISSDTVSAYVIPTDAPEGDGTFAWNSTTLILVELKCGDVTGLGYTYSHKAAALLARDLIDKAVAGSDPFDTNAIFMKMRYEQRNYGREGVAATALSAVDVALWDLKAKLMGQPLVRALGQMRDSVPAYGSGGFTTYTDAQLQEQLSGWVEQGIPRVKMKIGTHPEEDLHRVAVAREAIGDDAELFVDANGAYSRKQAMGFAKKFSEDYRVTWFEEPVSSDDLAGLCLLRTEGPSGMDIAAGEYGFTAMYLQRMLDAQAVDVLQADATRCGGVTGFIDVAALCDAHPLPMSAHCAPALHTHLACAARPLRHVEYFHDHVRIERMFFDGFREPMQGALHPDLSRPGLGIAFKHKDAEQFRVDI</sequence>
<dbReference type="InterPro" id="IPR029017">
    <property type="entry name" value="Enolase-like_N"/>
</dbReference>
<dbReference type="InterPro" id="IPR036849">
    <property type="entry name" value="Enolase-like_C_sf"/>
</dbReference>
<dbReference type="CDD" id="cd03328">
    <property type="entry name" value="MR_like_3"/>
    <property type="match status" value="1"/>
</dbReference>
<dbReference type="OrthoDB" id="9775391at2"/>
<dbReference type="Gene3D" id="3.30.390.10">
    <property type="entry name" value="Enolase-like, N-terminal domain"/>
    <property type="match status" value="1"/>
</dbReference>
<dbReference type="InterPro" id="IPR029065">
    <property type="entry name" value="Enolase_C-like"/>
</dbReference>
<dbReference type="GO" id="GO:0016836">
    <property type="term" value="F:hydro-lyase activity"/>
    <property type="evidence" value="ECO:0007669"/>
    <property type="project" value="TreeGrafter"/>
</dbReference>
<dbReference type="SFLD" id="SFLDS00001">
    <property type="entry name" value="Enolase"/>
    <property type="match status" value="1"/>
</dbReference>
<dbReference type="SMART" id="SM00922">
    <property type="entry name" value="MR_MLE"/>
    <property type="match status" value="1"/>
</dbReference>
<dbReference type="Pfam" id="PF13378">
    <property type="entry name" value="MR_MLE_C"/>
    <property type="match status" value="1"/>
</dbReference>
<organism evidence="5 6">
    <name type="scientific">Terriglobus roseus</name>
    <dbReference type="NCBI Taxonomy" id="392734"/>
    <lineage>
        <taxon>Bacteria</taxon>
        <taxon>Pseudomonadati</taxon>
        <taxon>Acidobacteriota</taxon>
        <taxon>Terriglobia</taxon>
        <taxon>Terriglobales</taxon>
        <taxon>Acidobacteriaceae</taxon>
        <taxon>Terriglobus</taxon>
    </lineage>
</organism>
<accession>A0A1G7HDA5</accession>
<name>A0A1G7HDA5_9BACT</name>
<proteinExistence type="predicted"/>
<dbReference type="InterPro" id="IPR013342">
    <property type="entry name" value="Mandelate_racemase_C"/>
</dbReference>
<keyword evidence="6" id="KW-1185">Reference proteome</keyword>
<reference evidence="5 6" key="1">
    <citation type="submission" date="2016-10" db="EMBL/GenBank/DDBJ databases">
        <authorList>
            <person name="de Groot N.N."/>
        </authorList>
    </citation>
    <scope>NUCLEOTIDE SEQUENCE [LARGE SCALE GENOMIC DNA]</scope>
    <source>
        <strain evidence="5 6">GAS232</strain>
    </source>
</reference>
<dbReference type="InterPro" id="IPR046945">
    <property type="entry name" value="RHMD-like"/>
</dbReference>
<dbReference type="SFLD" id="SFLDG00179">
    <property type="entry name" value="mandelate_racemase"/>
    <property type="match status" value="1"/>
</dbReference>
<dbReference type="Pfam" id="PF02746">
    <property type="entry name" value="MR_MLE_N"/>
    <property type="match status" value="1"/>
</dbReference>
<dbReference type="GO" id="GO:0000287">
    <property type="term" value="F:magnesium ion binding"/>
    <property type="evidence" value="ECO:0007669"/>
    <property type="project" value="TreeGrafter"/>
</dbReference>
<dbReference type="InterPro" id="IPR013341">
    <property type="entry name" value="Mandelate_racemase_N_dom"/>
</dbReference>
<keyword evidence="3" id="KW-0460">Magnesium</keyword>
<gene>
    <name evidence="5" type="ORF">SAMN05444167_1024</name>
</gene>
<dbReference type="Proteomes" id="UP000182427">
    <property type="component" value="Chromosome I"/>
</dbReference>
<feature type="domain" description="Mandelate racemase/muconate lactonizing enzyme C-terminal" evidence="4">
    <location>
        <begin position="144"/>
        <end position="241"/>
    </location>
</feature>
<evidence type="ECO:0000313" key="6">
    <source>
        <dbReference type="Proteomes" id="UP000182427"/>
    </source>
</evidence>
<dbReference type="PANTHER" id="PTHR13794:SF58">
    <property type="entry name" value="MITOCHONDRIAL ENOLASE SUPERFAMILY MEMBER 1"/>
    <property type="match status" value="1"/>
</dbReference>
<dbReference type="PANTHER" id="PTHR13794">
    <property type="entry name" value="ENOLASE SUPERFAMILY, MANDELATE RACEMASE"/>
    <property type="match status" value="1"/>
</dbReference>
<protein>
    <submittedName>
        <fullName evidence="5">L-alanine-DL-glutamate epimerase</fullName>
    </submittedName>
</protein>
<comment type="cofactor">
    <cofactor evidence="1">
        <name>Mg(2+)</name>
        <dbReference type="ChEBI" id="CHEBI:18420"/>
    </cofactor>
</comment>
<dbReference type="SUPFAM" id="SSF54826">
    <property type="entry name" value="Enolase N-terminal domain-like"/>
    <property type="match status" value="1"/>
</dbReference>
<dbReference type="GO" id="GO:0016052">
    <property type="term" value="P:carbohydrate catabolic process"/>
    <property type="evidence" value="ECO:0007669"/>
    <property type="project" value="TreeGrafter"/>
</dbReference>
<evidence type="ECO:0000313" key="5">
    <source>
        <dbReference type="EMBL" id="SDE98336.1"/>
    </source>
</evidence>
<evidence type="ECO:0000256" key="3">
    <source>
        <dbReference type="ARBA" id="ARBA00022842"/>
    </source>
</evidence>
<dbReference type="EMBL" id="LT629690">
    <property type="protein sequence ID" value="SDE98336.1"/>
    <property type="molecule type" value="Genomic_DNA"/>
</dbReference>
<dbReference type="AlphaFoldDB" id="A0A1G7HDA5"/>
<evidence type="ECO:0000256" key="2">
    <source>
        <dbReference type="ARBA" id="ARBA00022723"/>
    </source>
</evidence>
<dbReference type="Gene3D" id="3.20.20.120">
    <property type="entry name" value="Enolase-like C-terminal domain"/>
    <property type="match status" value="1"/>
</dbReference>
<keyword evidence="2" id="KW-0479">Metal-binding</keyword>
<evidence type="ECO:0000259" key="4">
    <source>
        <dbReference type="SMART" id="SM00922"/>
    </source>
</evidence>
<evidence type="ECO:0000256" key="1">
    <source>
        <dbReference type="ARBA" id="ARBA00001946"/>
    </source>
</evidence>
<dbReference type="SUPFAM" id="SSF51604">
    <property type="entry name" value="Enolase C-terminal domain-like"/>
    <property type="match status" value="1"/>
</dbReference>